<feature type="compositionally biased region" description="Basic and acidic residues" evidence="1">
    <location>
        <begin position="124"/>
        <end position="135"/>
    </location>
</feature>
<proteinExistence type="evidence at transcript level"/>
<reference evidence="2" key="1">
    <citation type="journal article" date="2009" name="PLoS Genet.">
        <title>Sequencing, mapping, and analysis of 27,455 maize full-length cDNAs.</title>
        <authorList>
            <person name="Soderlund C."/>
            <person name="Descour A."/>
            <person name="Kudrna D."/>
            <person name="Bomhoff M."/>
            <person name="Boyd L."/>
            <person name="Currie J."/>
            <person name="Angelova A."/>
            <person name="Collura K."/>
            <person name="Wissotski M."/>
            <person name="Ashley E."/>
            <person name="Morrow D."/>
            <person name="Fernandes J."/>
            <person name="Walbot V."/>
            <person name="Yu Y."/>
        </authorList>
    </citation>
    <scope>NUCLEOTIDE SEQUENCE</scope>
    <source>
        <strain evidence="2">B73</strain>
    </source>
</reference>
<dbReference type="RefSeq" id="NP_001170538.1">
    <property type="nucleotide sequence ID" value="NM_001177067.1"/>
</dbReference>
<evidence type="ECO:0000313" key="2">
    <source>
        <dbReference type="EMBL" id="ACR33992.1"/>
    </source>
</evidence>
<dbReference type="EMBL" id="BT083639">
    <property type="protein sequence ID" value="ACR33992.1"/>
    <property type="molecule type" value="mRNA"/>
</dbReference>
<reference evidence="2" key="2">
    <citation type="submission" date="2012-06" db="EMBL/GenBank/DDBJ databases">
        <authorList>
            <person name="Yu Y."/>
            <person name="Currie J."/>
            <person name="Lomeli R."/>
            <person name="Angelova A."/>
            <person name="Collura K."/>
            <person name="Wissotski M."/>
            <person name="Campos D."/>
            <person name="Kudrna D."/>
            <person name="Golser W."/>
            <person name="Ashely E."/>
            <person name="Descour A."/>
            <person name="Fernandes J."/>
            <person name="Soderlund C."/>
            <person name="Walbot V."/>
        </authorList>
    </citation>
    <scope>NUCLEOTIDE SEQUENCE</scope>
    <source>
        <strain evidence="2">B73</strain>
    </source>
</reference>
<feature type="compositionally biased region" description="Basic and acidic residues" evidence="1">
    <location>
        <begin position="52"/>
        <end position="67"/>
    </location>
</feature>
<dbReference type="GeneID" id="100384554"/>
<dbReference type="AlphaFoldDB" id="C4IYJ2"/>
<evidence type="ECO:0000256" key="1">
    <source>
        <dbReference type="SAM" id="MobiDB-lite"/>
    </source>
</evidence>
<feature type="region of interest" description="Disordered" evidence="1">
    <location>
        <begin position="1"/>
        <end position="200"/>
    </location>
</feature>
<dbReference type="KEGG" id="zma:100384554"/>
<sequence length="200" mass="21137">MSGPTRNASRADPVSKCQARADWRSRHGAQFDVKGTSTTGGRTLAANCGCDSTERHGVVELDERRGEQGGATERSSQLRAGSRARAGEQGDPGTMWSSAEGATWDWETPWRGAGRSAGHRAGTRARDRGRAERAAWQRGGPHPRRAGWAPSTGSEPGASTRDQRQLEAVDTTCRGAPASLKSQAGRVATRELGGEEGAGD</sequence>
<organism evidence="2">
    <name type="scientific">Zea mays</name>
    <name type="common">Maize</name>
    <dbReference type="NCBI Taxonomy" id="4577"/>
    <lineage>
        <taxon>Eukaryota</taxon>
        <taxon>Viridiplantae</taxon>
        <taxon>Streptophyta</taxon>
        <taxon>Embryophyta</taxon>
        <taxon>Tracheophyta</taxon>
        <taxon>Spermatophyta</taxon>
        <taxon>Magnoliopsida</taxon>
        <taxon>Liliopsida</taxon>
        <taxon>Poales</taxon>
        <taxon>Poaceae</taxon>
        <taxon>PACMAD clade</taxon>
        <taxon>Panicoideae</taxon>
        <taxon>Andropogonodae</taxon>
        <taxon>Andropogoneae</taxon>
        <taxon>Tripsacinae</taxon>
        <taxon>Zea</taxon>
    </lineage>
</organism>
<protein>
    <submittedName>
        <fullName evidence="2">Uncharacterized protein</fullName>
    </submittedName>
</protein>
<accession>C4IYJ2</accession>
<name>C4IYJ2_MAIZE</name>
<dbReference type="HOGENOM" id="CLU_1368003_0_0_1"/>